<keyword evidence="1" id="KW-0863">Zinc-finger</keyword>
<dbReference type="PANTHER" id="PTHR46888:SF1">
    <property type="entry name" value="RIBONUCLEASE H"/>
    <property type="match status" value="1"/>
</dbReference>
<keyword evidence="1" id="KW-0479">Metal-binding</keyword>
<name>A0AAV4A2E5_9GAST</name>
<gene>
    <name evidence="3" type="ORF">PoB_002755200</name>
</gene>
<dbReference type="Pfam" id="PF00098">
    <property type="entry name" value="zf-CCHC"/>
    <property type="match status" value="2"/>
</dbReference>
<dbReference type="SUPFAM" id="SSF57756">
    <property type="entry name" value="Retrovirus zinc finger-like domains"/>
    <property type="match status" value="1"/>
</dbReference>
<dbReference type="EMBL" id="BLXT01003184">
    <property type="protein sequence ID" value="GFO01047.1"/>
    <property type="molecule type" value="Genomic_DNA"/>
</dbReference>
<dbReference type="Gene3D" id="4.10.60.10">
    <property type="entry name" value="Zinc finger, CCHC-type"/>
    <property type="match status" value="1"/>
</dbReference>
<dbReference type="GO" id="GO:0003676">
    <property type="term" value="F:nucleic acid binding"/>
    <property type="evidence" value="ECO:0007669"/>
    <property type="project" value="InterPro"/>
</dbReference>
<dbReference type="AlphaFoldDB" id="A0AAV4A2E5"/>
<feature type="domain" description="CCHC-type" evidence="2">
    <location>
        <begin position="104"/>
        <end position="119"/>
    </location>
</feature>
<evidence type="ECO:0000313" key="4">
    <source>
        <dbReference type="Proteomes" id="UP000735302"/>
    </source>
</evidence>
<dbReference type="InterPro" id="IPR036875">
    <property type="entry name" value="Znf_CCHC_sf"/>
</dbReference>
<dbReference type="InterPro" id="IPR001878">
    <property type="entry name" value="Znf_CCHC"/>
</dbReference>
<proteinExistence type="predicted"/>
<organism evidence="3 4">
    <name type="scientific">Plakobranchus ocellatus</name>
    <dbReference type="NCBI Taxonomy" id="259542"/>
    <lineage>
        <taxon>Eukaryota</taxon>
        <taxon>Metazoa</taxon>
        <taxon>Spiralia</taxon>
        <taxon>Lophotrochozoa</taxon>
        <taxon>Mollusca</taxon>
        <taxon>Gastropoda</taxon>
        <taxon>Heterobranchia</taxon>
        <taxon>Euthyneura</taxon>
        <taxon>Panpulmonata</taxon>
        <taxon>Sacoglossa</taxon>
        <taxon>Placobranchoidea</taxon>
        <taxon>Plakobranchidae</taxon>
        <taxon>Plakobranchus</taxon>
    </lineage>
</organism>
<protein>
    <submittedName>
        <fullName evidence="3">Gag-Pol polyprotein</fullName>
    </submittedName>
</protein>
<keyword evidence="1" id="KW-0862">Zinc</keyword>
<dbReference type="PANTHER" id="PTHR46888">
    <property type="entry name" value="ZINC KNUCKLE DOMAINCONTAINING PROTEIN-RELATED"/>
    <property type="match status" value="1"/>
</dbReference>
<evidence type="ECO:0000256" key="1">
    <source>
        <dbReference type="PROSITE-ProRule" id="PRU00047"/>
    </source>
</evidence>
<feature type="domain" description="CCHC-type" evidence="2">
    <location>
        <begin position="74"/>
        <end position="89"/>
    </location>
</feature>
<reference evidence="3 4" key="1">
    <citation type="journal article" date="2021" name="Elife">
        <title>Chloroplast acquisition without the gene transfer in kleptoplastic sea slugs, Plakobranchus ocellatus.</title>
        <authorList>
            <person name="Maeda T."/>
            <person name="Takahashi S."/>
            <person name="Yoshida T."/>
            <person name="Shimamura S."/>
            <person name="Takaki Y."/>
            <person name="Nagai Y."/>
            <person name="Toyoda A."/>
            <person name="Suzuki Y."/>
            <person name="Arimoto A."/>
            <person name="Ishii H."/>
            <person name="Satoh N."/>
            <person name="Nishiyama T."/>
            <person name="Hasebe M."/>
            <person name="Maruyama T."/>
            <person name="Minagawa J."/>
            <person name="Obokata J."/>
            <person name="Shigenobu S."/>
        </authorList>
    </citation>
    <scope>NUCLEOTIDE SEQUENCE [LARGE SCALE GENOMIC DNA]</scope>
</reference>
<dbReference type="GO" id="GO:0008270">
    <property type="term" value="F:zinc ion binding"/>
    <property type="evidence" value="ECO:0007669"/>
    <property type="project" value="UniProtKB-KW"/>
</dbReference>
<dbReference type="SMART" id="SM00343">
    <property type="entry name" value="ZnF_C2HC"/>
    <property type="match status" value="2"/>
</dbReference>
<dbReference type="Proteomes" id="UP000735302">
    <property type="component" value="Unassembled WGS sequence"/>
</dbReference>
<sequence length="224" mass="24539">MCYQDQISLLAKSSQSVLLSRRVKSTTHYLELINNVVVPLIKNFSEGNSRNRPYSSDGYRGDRLQSPGKHNITCFTCGKKGHIQRECRSAKNGNRVEGQKPVTCYGCGGVGHFRSKCPSHKRDRSGGRRKSEVTSNVAVGTDDYFVPIVDELSCSTGVIDRNGSIELHNAVVNGVNCKLLRDTGCTCVGVRGSFVPDGNRTGRTVKVRIFLGHLESVPTAAYFP</sequence>
<comment type="caution">
    <text evidence="3">The sequence shown here is derived from an EMBL/GenBank/DDBJ whole genome shotgun (WGS) entry which is preliminary data.</text>
</comment>
<evidence type="ECO:0000259" key="2">
    <source>
        <dbReference type="PROSITE" id="PS50158"/>
    </source>
</evidence>
<evidence type="ECO:0000313" key="3">
    <source>
        <dbReference type="EMBL" id="GFO01047.1"/>
    </source>
</evidence>
<dbReference type="PROSITE" id="PS50158">
    <property type="entry name" value="ZF_CCHC"/>
    <property type="match status" value="2"/>
</dbReference>
<accession>A0AAV4A2E5</accession>
<keyword evidence="4" id="KW-1185">Reference proteome</keyword>